<accession>A0A2K3UZA2</accession>
<dbReference type="Proteomes" id="UP000236379">
    <property type="component" value="Unassembled WGS sequence"/>
</dbReference>
<dbReference type="OrthoDB" id="6502305at2"/>
<dbReference type="SUPFAM" id="SSF51126">
    <property type="entry name" value="Pectin lyase-like"/>
    <property type="match status" value="1"/>
</dbReference>
<sequence length="432" mass="44968">MLQASSVVRRSTFPRPGAALMLVLGLALSACGTTPVLSMTSPNADALASKSPAPAPAVKPPVQAPAIPADALTPEQFGAVGDGVSDDTAALGALFAQLNTQAAAPAMAFAPGKVYRFQRTANDQFAVTRDGVTVYGNGATLKVLDGVPTDTLWFVMRIAGPNITIQDLTIDGNRDQRPLMLSDHTQTSWFIDGGSRAVTLRRVRSLNAPLDGMYIRDLVSPLPTRDASRYPTDIRLEGVEMMNSGRNNLSIISSRGVSIIGGRFNGAHGVIGGPWAGIDIEPNSGVDLAGNDGVTIEGAETSDNEGSGIDVAQINNRNIVIRDHASHRNGTALFLSPSGAITVDGLRASGYGSVSKAGVIAVVPSDIPGATVRFSNIEVSDTADAKPTFFQNYSGKVSLNGLKASNVATRTVLGTYQPTAVANVFVDGVKIQ</sequence>
<comment type="caution">
    <text evidence="1">The sequence shown here is derived from an EMBL/GenBank/DDBJ whole genome shotgun (WGS) entry which is preliminary data.</text>
</comment>
<dbReference type="AlphaFoldDB" id="A0A2K3UZA2"/>
<gene>
    <name evidence="1" type="ORF">CVO96_11175</name>
</gene>
<protein>
    <submittedName>
        <fullName evidence="1">Uncharacterized protein</fullName>
    </submittedName>
</protein>
<evidence type="ECO:0000313" key="1">
    <source>
        <dbReference type="EMBL" id="PNY81861.1"/>
    </source>
</evidence>
<reference evidence="1 2" key="1">
    <citation type="submission" date="2018-01" db="EMBL/GenBank/DDBJ databases">
        <title>Deinococcus koreensis sp. nov., a radiation-resistant bacterium isolated from river water.</title>
        <authorList>
            <person name="Choi A."/>
        </authorList>
    </citation>
    <scope>NUCLEOTIDE SEQUENCE [LARGE SCALE GENOMIC DNA]</scope>
    <source>
        <strain evidence="1 2">SJW1-2</strain>
    </source>
</reference>
<dbReference type="InterPro" id="IPR006626">
    <property type="entry name" value="PbH1"/>
</dbReference>
<name>A0A2K3UZA2_9DEIO</name>
<dbReference type="InterPro" id="IPR011050">
    <property type="entry name" value="Pectin_lyase_fold/virulence"/>
</dbReference>
<dbReference type="EMBL" id="PPPD01000001">
    <property type="protein sequence ID" value="PNY81861.1"/>
    <property type="molecule type" value="Genomic_DNA"/>
</dbReference>
<proteinExistence type="predicted"/>
<dbReference type="RefSeq" id="WP_103312302.1">
    <property type="nucleotide sequence ID" value="NZ_PPPD01000001.1"/>
</dbReference>
<dbReference type="SMART" id="SM00710">
    <property type="entry name" value="PbH1"/>
    <property type="match status" value="6"/>
</dbReference>
<dbReference type="InterPro" id="IPR012334">
    <property type="entry name" value="Pectin_lyas_fold"/>
</dbReference>
<dbReference type="Gene3D" id="2.160.20.10">
    <property type="entry name" value="Single-stranded right-handed beta-helix, Pectin lyase-like"/>
    <property type="match status" value="1"/>
</dbReference>
<keyword evidence="2" id="KW-1185">Reference proteome</keyword>
<organism evidence="1 2">
    <name type="scientific">Deinococcus koreensis</name>
    <dbReference type="NCBI Taxonomy" id="2054903"/>
    <lineage>
        <taxon>Bacteria</taxon>
        <taxon>Thermotogati</taxon>
        <taxon>Deinococcota</taxon>
        <taxon>Deinococci</taxon>
        <taxon>Deinococcales</taxon>
        <taxon>Deinococcaceae</taxon>
        <taxon>Deinococcus</taxon>
    </lineage>
</organism>
<evidence type="ECO:0000313" key="2">
    <source>
        <dbReference type="Proteomes" id="UP000236379"/>
    </source>
</evidence>